<accession>A0A4R5TPG2</accession>
<dbReference type="RefSeq" id="WP_133323739.1">
    <property type="nucleotide sequence ID" value="NZ_SMTF01000023.1"/>
</dbReference>
<comment type="caution">
    <text evidence="4">The sequence shown here is derived from an EMBL/GenBank/DDBJ whole genome shotgun (WGS) entry which is preliminary data.</text>
</comment>
<protein>
    <submittedName>
        <fullName evidence="4">DUF4124 domain-containing protein</fullName>
    </submittedName>
</protein>
<feature type="domain" description="DUF4124" evidence="3">
    <location>
        <begin position="14"/>
        <end position="60"/>
    </location>
</feature>
<feature type="signal peptide" evidence="2">
    <location>
        <begin position="1"/>
        <end position="23"/>
    </location>
</feature>
<evidence type="ECO:0000313" key="5">
    <source>
        <dbReference type="Proteomes" id="UP000294796"/>
    </source>
</evidence>
<dbReference type="InterPro" id="IPR025392">
    <property type="entry name" value="DUF4124"/>
</dbReference>
<dbReference type="OrthoDB" id="7068596at2"/>
<name>A0A4R5TPG2_9GAMM</name>
<proteinExistence type="predicted"/>
<dbReference type="Pfam" id="PF13511">
    <property type="entry name" value="DUF4124"/>
    <property type="match status" value="1"/>
</dbReference>
<feature type="compositionally biased region" description="Polar residues" evidence="1">
    <location>
        <begin position="47"/>
        <end position="62"/>
    </location>
</feature>
<keyword evidence="5" id="KW-1185">Reference proteome</keyword>
<organism evidence="4 5">
    <name type="scientific">Luteimonas aestuarii</name>
    <dbReference type="NCBI Taxonomy" id="453837"/>
    <lineage>
        <taxon>Bacteria</taxon>
        <taxon>Pseudomonadati</taxon>
        <taxon>Pseudomonadota</taxon>
        <taxon>Gammaproteobacteria</taxon>
        <taxon>Lysobacterales</taxon>
        <taxon>Lysobacteraceae</taxon>
        <taxon>Luteimonas</taxon>
    </lineage>
</organism>
<evidence type="ECO:0000259" key="3">
    <source>
        <dbReference type="Pfam" id="PF13511"/>
    </source>
</evidence>
<evidence type="ECO:0000313" key="4">
    <source>
        <dbReference type="EMBL" id="TDK19427.1"/>
    </source>
</evidence>
<feature type="region of interest" description="Disordered" evidence="1">
    <location>
        <begin position="37"/>
        <end position="71"/>
    </location>
</feature>
<dbReference type="AlphaFoldDB" id="A0A4R5TPG2"/>
<evidence type="ECO:0000256" key="1">
    <source>
        <dbReference type="SAM" id="MobiDB-lite"/>
    </source>
</evidence>
<dbReference type="Proteomes" id="UP000294796">
    <property type="component" value="Unassembled WGS sequence"/>
</dbReference>
<dbReference type="EMBL" id="SMTF01000023">
    <property type="protein sequence ID" value="TDK19427.1"/>
    <property type="molecule type" value="Genomic_DNA"/>
</dbReference>
<evidence type="ECO:0000256" key="2">
    <source>
        <dbReference type="SAM" id="SignalP"/>
    </source>
</evidence>
<gene>
    <name evidence="4" type="ORF">E2F46_16795</name>
</gene>
<reference evidence="4 5" key="1">
    <citation type="submission" date="2019-03" db="EMBL/GenBank/DDBJ databases">
        <title>Luteimonas zhaokaii sp.nov., isolated from the rectal contents of Plateau pika in Yushu, Qinghai Province, China.</title>
        <authorList>
            <person name="Zhang G."/>
        </authorList>
    </citation>
    <scope>NUCLEOTIDE SEQUENCE [LARGE SCALE GENOMIC DNA]</scope>
    <source>
        <strain evidence="4 5">B9</strain>
    </source>
</reference>
<keyword evidence="2" id="KW-0732">Signal</keyword>
<sequence length="132" mass="13743">MHRSKVIAIASLAAFGLSAVVSAQEVYQWKDANGVTHYSQTPPPRGQYQQRAITHSGTTQPQAVGEAPATQENAQCTAARENLRALQGSGPVHEAAADGSAGRALSDAERASQTELANAAIRAYCTRAAPAS</sequence>
<feature type="chain" id="PRO_5020978787" evidence="2">
    <location>
        <begin position="24"/>
        <end position="132"/>
    </location>
</feature>